<dbReference type="PROSITE" id="PS50928">
    <property type="entry name" value="ABC_TM1"/>
    <property type="match status" value="1"/>
</dbReference>
<evidence type="ECO:0000313" key="11">
    <source>
        <dbReference type="Proteomes" id="UP000469185"/>
    </source>
</evidence>
<dbReference type="AlphaFoldDB" id="A0A6N9YJ50"/>
<feature type="transmembrane region" description="Helical" evidence="7">
    <location>
        <begin position="133"/>
        <end position="154"/>
    </location>
</feature>
<evidence type="ECO:0000256" key="8">
    <source>
        <dbReference type="SAM" id="MobiDB-lite"/>
    </source>
</evidence>
<evidence type="ECO:0000259" key="9">
    <source>
        <dbReference type="PROSITE" id="PS50928"/>
    </source>
</evidence>
<dbReference type="Pfam" id="PF00528">
    <property type="entry name" value="BPD_transp_1"/>
    <property type="match status" value="1"/>
</dbReference>
<evidence type="ECO:0000256" key="2">
    <source>
        <dbReference type="ARBA" id="ARBA00022448"/>
    </source>
</evidence>
<evidence type="ECO:0000256" key="7">
    <source>
        <dbReference type="RuleBase" id="RU363032"/>
    </source>
</evidence>
<dbReference type="PANTHER" id="PTHR43744">
    <property type="entry name" value="ABC TRANSPORTER PERMEASE PROTEIN MG189-RELATED-RELATED"/>
    <property type="match status" value="1"/>
</dbReference>
<keyword evidence="6 7" id="KW-0472">Membrane</keyword>
<evidence type="ECO:0000256" key="1">
    <source>
        <dbReference type="ARBA" id="ARBA00004651"/>
    </source>
</evidence>
<comment type="subcellular location">
    <subcellularLocation>
        <location evidence="1 7">Cell membrane</location>
        <topology evidence="1 7">Multi-pass membrane protein</topology>
    </subcellularLocation>
</comment>
<dbReference type="GO" id="GO:0055085">
    <property type="term" value="P:transmembrane transport"/>
    <property type="evidence" value="ECO:0007669"/>
    <property type="project" value="InterPro"/>
</dbReference>
<dbReference type="Gene3D" id="1.10.3720.10">
    <property type="entry name" value="MetI-like"/>
    <property type="match status" value="1"/>
</dbReference>
<evidence type="ECO:0000256" key="6">
    <source>
        <dbReference type="ARBA" id="ARBA00023136"/>
    </source>
</evidence>
<accession>A0A6N9YJ50</accession>
<feature type="domain" description="ABC transmembrane type-1" evidence="9">
    <location>
        <begin position="96"/>
        <end position="285"/>
    </location>
</feature>
<dbReference type="SUPFAM" id="SSF161098">
    <property type="entry name" value="MetI-like"/>
    <property type="match status" value="1"/>
</dbReference>
<proteinExistence type="inferred from homology"/>
<dbReference type="InterPro" id="IPR000515">
    <property type="entry name" value="MetI-like"/>
</dbReference>
<feature type="transmembrane region" description="Helical" evidence="7">
    <location>
        <begin position="160"/>
        <end position="181"/>
    </location>
</feature>
<dbReference type="Proteomes" id="UP000469185">
    <property type="component" value="Unassembled WGS sequence"/>
</dbReference>
<dbReference type="EMBL" id="JAAGOB010000003">
    <property type="protein sequence ID" value="NED94899.1"/>
    <property type="molecule type" value="Genomic_DNA"/>
</dbReference>
<sequence length="300" mass="32586">MSATTRQPPKAGRPRSVASPAQRGTKARVAAGIGGRYVLLLVVLAVTVGPFAWQVSTSLKGLGENIFAFPPQLVPDEPTLRNYARVAEAIPLWRYLGNSTIVATAVTLTNCLFGAMAGYALARMRFRGRNALFAAMIATLIIPFEVIMISVFLVTRGLGLINTLAGAMLPLAISVLSIFIMRQAFLALPREVEEAARVDGAGEWQTFWRIGLPSVRGSLAVVAIFSFMFAWDDFLWPLIVLRDPQNFTLTVGLVFLENQFSADQRLVAAGTVISIIPVLALFVFLQRQFFRGVGQAAVKG</sequence>
<keyword evidence="4 7" id="KW-0812">Transmembrane</keyword>
<evidence type="ECO:0000313" key="10">
    <source>
        <dbReference type="EMBL" id="NED94899.1"/>
    </source>
</evidence>
<evidence type="ECO:0000256" key="3">
    <source>
        <dbReference type="ARBA" id="ARBA00022475"/>
    </source>
</evidence>
<comment type="similarity">
    <text evidence="7">Belongs to the binding-protein-dependent transport system permease family.</text>
</comment>
<dbReference type="CDD" id="cd06261">
    <property type="entry name" value="TM_PBP2"/>
    <property type="match status" value="1"/>
</dbReference>
<gene>
    <name evidence="10" type="ORF">G1H11_06190</name>
</gene>
<reference evidence="10 11" key="1">
    <citation type="submission" date="2020-02" db="EMBL/GenBank/DDBJ databases">
        <authorList>
            <person name="Li X.-J."/>
            <person name="Feng X.-M."/>
        </authorList>
    </citation>
    <scope>NUCLEOTIDE SEQUENCE [LARGE SCALE GENOMIC DNA]</scope>
    <source>
        <strain evidence="10 11">CGMCC 4.7225</strain>
    </source>
</reference>
<protein>
    <submittedName>
        <fullName evidence="10">Carbohydrate ABC transporter permease</fullName>
    </submittedName>
</protein>
<keyword evidence="5 7" id="KW-1133">Transmembrane helix</keyword>
<evidence type="ECO:0000256" key="5">
    <source>
        <dbReference type="ARBA" id="ARBA00022989"/>
    </source>
</evidence>
<dbReference type="InterPro" id="IPR035906">
    <property type="entry name" value="MetI-like_sf"/>
</dbReference>
<name>A0A6N9YJ50_9ACTN</name>
<evidence type="ECO:0000256" key="4">
    <source>
        <dbReference type="ARBA" id="ARBA00022692"/>
    </source>
</evidence>
<feature type="region of interest" description="Disordered" evidence="8">
    <location>
        <begin position="1"/>
        <end position="23"/>
    </location>
</feature>
<organism evidence="10 11">
    <name type="scientific">Phytoactinopolyspora alkaliphila</name>
    <dbReference type="NCBI Taxonomy" id="1783498"/>
    <lineage>
        <taxon>Bacteria</taxon>
        <taxon>Bacillati</taxon>
        <taxon>Actinomycetota</taxon>
        <taxon>Actinomycetes</taxon>
        <taxon>Jiangellales</taxon>
        <taxon>Jiangellaceae</taxon>
        <taxon>Phytoactinopolyspora</taxon>
    </lineage>
</organism>
<keyword evidence="11" id="KW-1185">Reference proteome</keyword>
<feature type="transmembrane region" description="Helical" evidence="7">
    <location>
        <begin position="33"/>
        <end position="53"/>
    </location>
</feature>
<keyword evidence="3" id="KW-1003">Cell membrane</keyword>
<feature type="transmembrane region" description="Helical" evidence="7">
    <location>
        <begin position="266"/>
        <end position="285"/>
    </location>
</feature>
<keyword evidence="2 7" id="KW-0813">Transport</keyword>
<feature type="transmembrane region" description="Helical" evidence="7">
    <location>
        <begin position="219"/>
        <end position="239"/>
    </location>
</feature>
<feature type="transmembrane region" description="Helical" evidence="7">
    <location>
        <begin position="101"/>
        <end position="121"/>
    </location>
</feature>
<dbReference type="RefSeq" id="WP_163817190.1">
    <property type="nucleotide sequence ID" value="NZ_JAAGOB010000003.1"/>
</dbReference>
<comment type="caution">
    <text evidence="10">The sequence shown here is derived from an EMBL/GenBank/DDBJ whole genome shotgun (WGS) entry which is preliminary data.</text>
</comment>
<dbReference type="PANTHER" id="PTHR43744:SF3">
    <property type="entry name" value="LACTOSE TRANSPORT SYSTEM PERMEASE PROTEIN LACG"/>
    <property type="match status" value="1"/>
</dbReference>
<dbReference type="GO" id="GO:0005886">
    <property type="term" value="C:plasma membrane"/>
    <property type="evidence" value="ECO:0007669"/>
    <property type="project" value="UniProtKB-SubCell"/>
</dbReference>